<accession>A0A9P5X0N5</accession>
<sequence>MLRHRRSAGNVHQQQQAQAQAQVQAQAQAQTRQPRTPANTQPQASHITQAALSLVSPSPSAIAAGTAGTTAAMNPPGTNHVQANTTSNNNPTGAATHRIHLVPHLDTRRSLCFDPSAAIYAKDIPSSASGASLTVLALDSPPSILSIPADSEIWV</sequence>
<evidence type="ECO:0000256" key="1">
    <source>
        <dbReference type="SAM" id="MobiDB-lite"/>
    </source>
</evidence>
<feature type="compositionally biased region" description="Polar residues" evidence="1">
    <location>
        <begin position="31"/>
        <end position="46"/>
    </location>
</feature>
<feature type="region of interest" description="Disordered" evidence="1">
    <location>
        <begin position="67"/>
        <end position="93"/>
    </location>
</feature>
<dbReference type="Proteomes" id="UP000807342">
    <property type="component" value="Unassembled WGS sequence"/>
</dbReference>
<organism evidence="2 3">
    <name type="scientific">Macrolepiota fuliginosa MF-IS2</name>
    <dbReference type="NCBI Taxonomy" id="1400762"/>
    <lineage>
        <taxon>Eukaryota</taxon>
        <taxon>Fungi</taxon>
        <taxon>Dikarya</taxon>
        <taxon>Basidiomycota</taxon>
        <taxon>Agaricomycotina</taxon>
        <taxon>Agaricomycetes</taxon>
        <taxon>Agaricomycetidae</taxon>
        <taxon>Agaricales</taxon>
        <taxon>Agaricineae</taxon>
        <taxon>Agaricaceae</taxon>
        <taxon>Macrolepiota</taxon>
    </lineage>
</organism>
<protein>
    <submittedName>
        <fullName evidence="2">Uncharacterized protein</fullName>
    </submittedName>
</protein>
<dbReference type="OrthoDB" id="687730at2759"/>
<feature type="compositionally biased region" description="Polar residues" evidence="1">
    <location>
        <begin position="79"/>
        <end position="93"/>
    </location>
</feature>
<feature type="compositionally biased region" description="Low complexity" evidence="1">
    <location>
        <begin position="67"/>
        <end position="78"/>
    </location>
</feature>
<keyword evidence="3" id="KW-1185">Reference proteome</keyword>
<dbReference type="AlphaFoldDB" id="A0A9P5X0N5"/>
<reference evidence="2" key="1">
    <citation type="submission" date="2020-11" db="EMBL/GenBank/DDBJ databases">
        <authorList>
            <consortium name="DOE Joint Genome Institute"/>
            <person name="Ahrendt S."/>
            <person name="Riley R."/>
            <person name="Andreopoulos W."/>
            <person name="Labutti K."/>
            <person name="Pangilinan J."/>
            <person name="Ruiz-Duenas F.J."/>
            <person name="Barrasa J.M."/>
            <person name="Sanchez-Garcia M."/>
            <person name="Camarero S."/>
            <person name="Miyauchi S."/>
            <person name="Serrano A."/>
            <person name="Linde D."/>
            <person name="Babiker R."/>
            <person name="Drula E."/>
            <person name="Ayuso-Fernandez I."/>
            <person name="Pacheco R."/>
            <person name="Padilla G."/>
            <person name="Ferreira P."/>
            <person name="Barriuso J."/>
            <person name="Kellner H."/>
            <person name="Castanera R."/>
            <person name="Alfaro M."/>
            <person name="Ramirez L."/>
            <person name="Pisabarro A.G."/>
            <person name="Kuo A."/>
            <person name="Tritt A."/>
            <person name="Lipzen A."/>
            <person name="He G."/>
            <person name="Yan M."/>
            <person name="Ng V."/>
            <person name="Cullen D."/>
            <person name="Martin F."/>
            <person name="Rosso M.-N."/>
            <person name="Henrissat B."/>
            <person name="Hibbett D."/>
            <person name="Martinez A.T."/>
            <person name="Grigoriev I.V."/>
        </authorList>
    </citation>
    <scope>NUCLEOTIDE SEQUENCE</scope>
    <source>
        <strain evidence="2">MF-IS2</strain>
    </source>
</reference>
<comment type="caution">
    <text evidence="2">The sequence shown here is derived from an EMBL/GenBank/DDBJ whole genome shotgun (WGS) entry which is preliminary data.</text>
</comment>
<gene>
    <name evidence="2" type="ORF">P691DRAFT_765315</name>
</gene>
<dbReference type="EMBL" id="MU151651">
    <property type="protein sequence ID" value="KAF9442333.1"/>
    <property type="molecule type" value="Genomic_DNA"/>
</dbReference>
<feature type="region of interest" description="Disordered" evidence="1">
    <location>
        <begin position="1"/>
        <end position="46"/>
    </location>
</feature>
<name>A0A9P5X0N5_9AGAR</name>
<evidence type="ECO:0000313" key="3">
    <source>
        <dbReference type="Proteomes" id="UP000807342"/>
    </source>
</evidence>
<feature type="compositionally biased region" description="Low complexity" evidence="1">
    <location>
        <begin position="13"/>
        <end position="30"/>
    </location>
</feature>
<evidence type="ECO:0000313" key="2">
    <source>
        <dbReference type="EMBL" id="KAF9442333.1"/>
    </source>
</evidence>
<proteinExistence type="predicted"/>